<proteinExistence type="predicted"/>
<keyword evidence="3" id="KW-1185">Reference proteome</keyword>
<organism evidence="2 3">
    <name type="scientific">Allacma fusca</name>
    <dbReference type="NCBI Taxonomy" id="39272"/>
    <lineage>
        <taxon>Eukaryota</taxon>
        <taxon>Metazoa</taxon>
        <taxon>Ecdysozoa</taxon>
        <taxon>Arthropoda</taxon>
        <taxon>Hexapoda</taxon>
        <taxon>Collembola</taxon>
        <taxon>Symphypleona</taxon>
        <taxon>Sminthuridae</taxon>
        <taxon>Allacma</taxon>
    </lineage>
</organism>
<gene>
    <name evidence="2" type="ORF">AFUS01_LOCUS29730</name>
</gene>
<dbReference type="Proteomes" id="UP000708208">
    <property type="component" value="Unassembled WGS sequence"/>
</dbReference>
<feature type="signal peptide" evidence="1">
    <location>
        <begin position="1"/>
        <end position="25"/>
    </location>
</feature>
<dbReference type="AlphaFoldDB" id="A0A8J2PMW7"/>
<reference evidence="2" key="1">
    <citation type="submission" date="2021-06" db="EMBL/GenBank/DDBJ databases">
        <authorList>
            <person name="Hodson N. C."/>
            <person name="Mongue J. A."/>
            <person name="Jaron S. K."/>
        </authorList>
    </citation>
    <scope>NUCLEOTIDE SEQUENCE</scope>
</reference>
<sequence>MRDLRRSSFTEIFLLGLLTLPLINGQYETPNNQCGGRFRSVRGSINFTLNTETNPDPNAKKVCMWTIIPNPFQTHMKFMINSTTNMSCPDTDSLGFTSFAESSAEIQTHSTCSSGEIFILNGSVILVSFISKRPRDGSGFYL</sequence>
<protein>
    <recommendedName>
        <fullName evidence="4">CUB domain-containing protein</fullName>
    </recommendedName>
</protein>
<evidence type="ECO:0000256" key="1">
    <source>
        <dbReference type="SAM" id="SignalP"/>
    </source>
</evidence>
<evidence type="ECO:0000313" key="2">
    <source>
        <dbReference type="EMBL" id="CAG7819269.1"/>
    </source>
</evidence>
<keyword evidence="1" id="KW-0732">Signal</keyword>
<comment type="caution">
    <text evidence="2">The sequence shown here is derived from an EMBL/GenBank/DDBJ whole genome shotgun (WGS) entry which is preliminary data.</text>
</comment>
<accession>A0A8J2PMW7</accession>
<feature type="non-terminal residue" evidence="2">
    <location>
        <position position="142"/>
    </location>
</feature>
<dbReference type="EMBL" id="CAJVCH010444456">
    <property type="protein sequence ID" value="CAG7819269.1"/>
    <property type="molecule type" value="Genomic_DNA"/>
</dbReference>
<feature type="non-terminal residue" evidence="2">
    <location>
        <position position="1"/>
    </location>
</feature>
<feature type="chain" id="PRO_5035298385" description="CUB domain-containing protein" evidence="1">
    <location>
        <begin position="26"/>
        <end position="142"/>
    </location>
</feature>
<name>A0A8J2PMW7_9HEXA</name>
<evidence type="ECO:0000313" key="3">
    <source>
        <dbReference type="Proteomes" id="UP000708208"/>
    </source>
</evidence>
<evidence type="ECO:0008006" key="4">
    <source>
        <dbReference type="Google" id="ProtNLM"/>
    </source>
</evidence>